<protein>
    <submittedName>
        <fullName evidence="2">Uncharacterized protein</fullName>
    </submittedName>
</protein>
<evidence type="ECO:0000313" key="2">
    <source>
        <dbReference type="EMBL" id="ATB68706.1"/>
    </source>
</evidence>
<dbReference type="EMBL" id="CP023275">
    <property type="protein sequence ID" value="ATB68706.1"/>
    <property type="molecule type" value="Genomic_DNA"/>
</dbReference>
<organism evidence="2 4">
    <name type="scientific">Sulfurospirillum diekertiae</name>
    <dbReference type="NCBI Taxonomy" id="1854492"/>
    <lineage>
        <taxon>Bacteria</taxon>
        <taxon>Pseudomonadati</taxon>
        <taxon>Campylobacterota</taxon>
        <taxon>Epsilonproteobacteria</taxon>
        <taxon>Campylobacterales</taxon>
        <taxon>Sulfurospirillaceae</taxon>
        <taxon>Sulfurospirillum</taxon>
    </lineage>
</organism>
<dbReference type="AlphaFoldDB" id="A0A290HSA5"/>
<dbReference type="KEGG" id="sulj:SJPD1_0591"/>
<proteinExistence type="predicted"/>
<feature type="transmembrane region" description="Helical" evidence="1">
    <location>
        <begin position="12"/>
        <end position="31"/>
    </location>
</feature>
<reference evidence="3 5" key="1">
    <citation type="journal article" date="2017" name="Environ. Sci. Technol.">
        <title>Organohalide Respiration with Chlorinated Ethenes under Low pH Conditions.</title>
        <authorList>
            <person name="Yang Y."/>
            <person name="Capiro N.L."/>
            <person name="Marcet T.F."/>
            <person name="Yan J."/>
            <person name="Pennell K.D."/>
            <person name="Loffler F.E."/>
        </authorList>
    </citation>
    <scope>NUCLEOTIDE SEQUENCE [LARGE SCALE GENOMIC DNA]</scope>
    <source>
        <strain evidence="3 5">ACSDCE</strain>
    </source>
</reference>
<sequence>MFNFSAPVPLSFVFITIGAIFAVIGVCIYLINVKTKKLKSADKGSKL</sequence>
<reference evidence="2" key="4">
    <citation type="journal article" date="2020" name="MicrobiologyOpen">
        <title>Tetrachloroethene respiration in Sulfurospirillum species is regulated by a two-component system as unraveled by comparative genomics, transcriptomics, and regulator binding studies.</title>
        <authorList>
            <person name="Esken J."/>
            <person name="Goris T."/>
            <person name="Gadkari J."/>
            <person name="Bischler T."/>
            <person name="Forstner K.U."/>
            <person name="Sharma C.M."/>
            <person name="Diekert G."/>
            <person name="Schubert T."/>
        </authorList>
    </citation>
    <scope>NUCLEOTIDE SEQUENCE</scope>
    <source>
        <strain evidence="2">JPD-1</strain>
    </source>
</reference>
<name>A0A290HSA5_9BACT</name>
<dbReference type="Proteomes" id="UP000217349">
    <property type="component" value="Chromosome"/>
</dbReference>
<accession>A0A7H1JH24</accession>
<reference evidence="2" key="3">
    <citation type="submission" date="2017-09" db="EMBL/GenBank/DDBJ databases">
        <authorList>
            <person name="Goris T."/>
        </authorList>
    </citation>
    <scope>NUCLEOTIDE SEQUENCE</scope>
    <source>
        <strain evidence="2">JPD-1</strain>
    </source>
</reference>
<keyword evidence="1" id="KW-1133">Transmembrane helix</keyword>
<dbReference type="Proteomes" id="UP000502831">
    <property type="component" value="Chromosome"/>
</dbReference>
<evidence type="ECO:0000313" key="5">
    <source>
        <dbReference type="Proteomes" id="UP000502831"/>
    </source>
</evidence>
<dbReference type="RefSeq" id="WP_167750153.1">
    <property type="nucleotide sequence ID" value="NZ_CP023275.1"/>
</dbReference>
<evidence type="ECO:0000313" key="3">
    <source>
        <dbReference type="EMBL" id="QNA70450.1"/>
    </source>
</evidence>
<accession>A0A290HSA5</accession>
<dbReference type="EMBL" id="CP039734">
    <property type="protein sequence ID" value="QNA70450.1"/>
    <property type="molecule type" value="Genomic_DNA"/>
</dbReference>
<keyword evidence="1" id="KW-0472">Membrane</keyword>
<gene>
    <name evidence="3" type="ORF">FA584_14015</name>
    <name evidence="2" type="ORF">SJPD1_0591</name>
</gene>
<reference evidence="4" key="2">
    <citation type="submission" date="2017-09" db="EMBL/GenBank/DDBJ databases">
        <title>The complete genome of Sulfurospirillum sp. JPD-1.</title>
        <authorList>
            <person name="Goris T."/>
        </authorList>
    </citation>
    <scope>NUCLEOTIDE SEQUENCE [LARGE SCALE GENOMIC DNA]</scope>
    <source>
        <strain evidence="4">JPD-1</strain>
    </source>
</reference>
<reference evidence="3" key="5">
    <citation type="submission" date="2020-08" db="EMBL/GenBank/DDBJ databases">
        <authorList>
            <person name="Yang Y."/>
            <person name="Huo L."/>
            <person name="Yan J."/>
        </authorList>
    </citation>
    <scope>NUCLEOTIDE SEQUENCE</scope>
    <source>
        <strain evidence="3">ACSDCE</strain>
    </source>
</reference>
<keyword evidence="1" id="KW-0812">Transmembrane</keyword>
<evidence type="ECO:0000313" key="4">
    <source>
        <dbReference type="Proteomes" id="UP000217349"/>
    </source>
</evidence>
<evidence type="ECO:0000256" key="1">
    <source>
        <dbReference type="SAM" id="Phobius"/>
    </source>
</evidence>